<dbReference type="AlphaFoldDB" id="A0A2M7G8Z6"/>
<accession>A0A2M7G8Z6</accession>
<proteinExistence type="predicted"/>
<dbReference type="Proteomes" id="UP000231019">
    <property type="component" value="Unassembled WGS sequence"/>
</dbReference>
<evidence type="ECO:0008006" key="3">
    <source>
        <dbReference type="Google" id="ProtNLM"/>
    </source>
</evidence>
<dbReference type="InterPro" id="IPR025354">
    <property type="entry name" value="DUF4258"/>
</dbReference>
<organism evidence="1 2">
    <name type="scientific">bacterium (Candidatus Blackallbacteria) CG17_big_fil_post_rev_8_21_14_2_50_48_46</name>
    <dbReference type="NCBI Taxonomy" id="2014261"/>
    <lineage>
        <taxon>Bacteria</taxon>
        <taxon>Candidatus Blackallbacteria</taxon>
    </lineage>
</organism>
<dbReference type="EMBL" id="PFFQ01000013">
    <property type="protein sequence ID" value="PIW18301.1"/>
    <property type="molecule type" value="Genomic_DNA"/>
</dbReference>
<comment type="caution">
    <text evidence="1">The sequence shown here is derived from an EMBL/GenBank/DDBJ whole genome shotgun (WGS) entry which is preliminary data.</text>
</comment>
<protein>
    <recommendedName>
        <fullName evidence="3">DUF4258 domain-containing protein</fullName>
    </recommendedName>
</protein>
<dbReference type="Pfam" id="PF14076">
    <property type="entry name" value="DUF4258"/>
    <property type="match status" value="1"/>
</dbReference>
<evidence type="ECO:0000313" key="2">
    <source>
        <dbReference type="Proteomes" id="UP000231019"/>
    </source>
</evidence>
<reference evidence="1 2" key="1">
    <citation type="submission" date="2017-09" db="EMBL/GenBank/DDBJ databases">
        <title>Depth-based differentiation of microbial function through sediment-hosted aquifers and enrichment of novel symbionts in the deep terrestrial subsurface.</title>
        <authorList>
            <person name="Probst A.J."/>
            <person name="Ladd B."/>
            <person name="Jarett J.K."/>
            <person name="Geller-Mcgrath D.E."/>
            <person name="Sieber C.M."/>
            <person name="Emerson J.B."/>
            <person name="Anantharaman K."/>
            <person name="Thomas B.C."/>
            <person name="Malmstrom R."/>
            <person name="Stieglmeier M."/>
            <person name="Klingl A."/>
            <person name="Woyke T."/>
            <person name="Ryan C.M."/>
            <person name="Banfield J.F."/>
        </authorList>
    </citation>
    <scope>NUCLEOTIDE SEQUENCE [LARGE SCALE GENOMIC DNA]</scope>
    <source>
        <strain evidence="1">CG17_big_fil_post_rev_8_21_14_2_50_48_46</strain>
    </source>
</reference>
<sequence length="106" mass="12112">MQVSVPQEIGPQFTRHATARLVQRGIKLADVEFTMRHGKKIYKQGLVFYVMIDKIARLRGESVRHLVVLASHEGNVVTVYKEKNALKKIKRASKIDQSLQLQEQVS</sequence>
<gene>
    <name evidence="1" type="ORF">COW36_05910</name>
</gene>
<name>A0A2M7G8Z6_9BACT</name>
<evidence type="ECO:0000313" key="1">
    <source>
        <dbReference type="EMBL" id="PIW18301.1"/>
    </source>
</evidence>